<dbReference type="PANTHER" id="PTHR24159:SF5">
    <property type="entry name" value="ANK_REP_REGION DOMAIN-CONTAINING PROTEIN"/>
    <property type="match status" value="1"/>
</dbReference>
<dbReference type="KEGG" id="tva:4769445"/>
<organism evidence="1 2">
    <name type="scientific">Trichomonas vaginalis (strain ATCC PRA-98 / G3)</name>
    <dbReference type="NCBI Taxonomy" id="412133"/>
    <lineage>
        <taxon>Eukaryota</taxon>
        <taxon>Metamonada</taxon>
        <taxon>Parabasalia</taxon>
        <taxon>Trichomonadida</taxon>
        <taxon>Trichomonadidae</taxon>
        <taxon>Trichomonas</taxon>
    </lineage>
</organism>
<evidence type="ECO:0000313" key="1">
    <source>
        <dbReference type="EMBL" id="EAY11491.1"/>
    </source>
</evidence>
<reference evidence="1" key="1">
    <citation type="submission" date="2006-10" db="EMBL/GenBank/DDBJ databases">
        <authorList>
            <person name="Amadeo P."/>
            <person name="Zhao Q."/>
            <person name="Wortman J."/>
            <person name="Fraser-Liggett C."/>
            <person name="Carlton J."/>
        </authorList>
    </citation>
    <scope>NUCLEOTIDE SEQUENCE</scope>
    <source>
        <strain evidence="1">G3</strain>
    </source>
</reference>
<dbReference type="InterPro" id="IPR036770">
    <property type="entry name" value="Ankyrin_rpt-contain_sf"/>
</dbReference>
<dbReference type="VEuPathDB" id="TrichDB:TVAG_248580"/>
<dbReference type="InParanoid" id="A2E794"/>
<evidence type="ECO:0000313" key="2">
    <source>
        <dbReference type="Proteomes" id="UP000001542"/>
    </source>
</evidence>
<dbReference type="RefSeq" id="XP_001323714.1">
    <property type="nucleotide sequence ID" value="XM_001323679.1"/>
</dbReference>
<evidence type="ECO:0008006" key="3">
    <source>
        <dbReference type="Google" id="ProtNLM"/>
    </source>
</evidence>
<reference evidence="1" key="2">
    <citation type="journal article" date="2007" name="Science">
        <title>Draft genome sequence of the sexually transmitted pathogen Trichomonas vaginalis.</title>
        <authorList>
            <person name="Carlton J.M."/>
            <person name="Hirt R.P."/>
            <person name="Silva J.C."/>
            <person name="Delcher A.L."/>
            <person name="Schatz M."/>
            <person name="Zhao Q."/>
            <person name="Wortman J.R."/>
            <person name="Bidwell S.L."/>
            <person name="Alsmark U.C.M."/>
            <person name="Besteiro S."/>
            <person name="Sicheritz-Ponten T."/>
            <person name="Noel C.J."/>
            <person name="Dacks J.B."/>
            <person name="Foster P.G."/>
            <person name="Simillion C."/>
            <person name="Van de Peer Y."/>
            <person name="Miranda-Saavedra D."/>
            <person name="Barton G.J."/>
            <person name="Westrop G.D."/>
            <person name="Mueller S."/>
            <person name="Dessi D."/>
            <person name="Fiori P.L."/>
            <person name="Ren Q."/>
            <person name="Paulsen I."/>
            <person name="Zhang H."/>
            <person name="Bastida-Corcuera F.D."/>
            <person name="Simoes-Barbosa A."/>
            <person name="Brown M.T."/>
            <person name="Hayes R.D."/>
            <person name="Mukherjee M."/>
            <person name="Okumura C.Y."/>
            <person name="Schneider R."/>
            <person name="Smith A.J."/>
            <person name="Vanacova S."/>
            <person name="Villalvazo M."/>
            <person name="Haas B.J."/>
            <person name="Pertea M."/>
            <person name="Feldblyum T.V."/>
            <person name="Utterback T.R."/>
            <person name="Shu C.L."/>
            <person name="Osoegawa K."/>
            <person name="de Jong P.J."/>
            <person name="Hrdy I."/>
            <person name="Horvathova L."/>
            <person name="Zubacova Z."/>
            <person name="Dolezal P."/>
            <person name="Malik S.B."/>
            <person name="Logsdon J.M. Jr."/>
            <person name="Henze K."/>
            <person name="Gupta A."/>
            <person name="Wang C.C."/>
            <person name="Dunne R.L."/>
            <person name="Upcroft J.A."/>
            <person name="Upcroft P."/>
            <person name="White O."/>
            <person name="Salzberg S.L."/>
            <person name="Tang P."/>
            <person name="Chiu C.-H."/>
            <person name="Lee Y.-S."/>
            <person name="Embley T.M."/>
            <person name="Coombs G.H."/>
            <person name="Mottram J.C."/>
            <person name="Tachezy J."/>
            <person name="Fraser-Liggett C.M."/>
            <person name="Johnson P.J."/>
        </authorList>
    </citation>
    <scope>NUCLEOTIDE SEQUENCE [LARGE SCALE GENOMIC DNA]</scope>
    <source>
        <strain evidence="1">G3</strain>
    </source>
</reference>
<gene>
    <name evidence="1" type="ORF">TVAG_248580</name>
</gene>
<accession>A2E794</accession>
<sequence>MKVLGTNIGGLTLKEMEEVFEDDSFEKLVQNDKIESFMRQVPGTECPSLEFKLDKSKISPANLAAYCGSLNIFKFLCINGVEFDSETAKYCVKGGNREIIELAYQRGLSFNNTLTEAIMHHHYQIANWILDNFENAPFTMEDAIISCSSVAMSSVLKSGKFSFSNKAVFRSIQFEIMPLLMMILEEKDFDIEMKSPAGFTPAIQAIYANCPIALELLLKRNPSLESKIFTLDSIIKSQEVQDLIQGYLETHKKTTKKRSRRA</sequence>
<dbReference type="SUPFAM" id="SSF48403">
    <property type="entry name" value="Ankyrin repeat"/>
    <property type="match status" value="1"/>
</dbReference>
<dbReference type="SMR" id="A2E794"/>
<dbReference type="PANTHER" id="PTHR24159">
    <property type="match status" value="1"/>
</dbReference>
<name>A2E794_TRIV3</name>
<dbReference type="OrthoDB" id="10667561at2759"/>
<dbReference type="Gene3D" id="1.25.40.20">
    <property type="entry name" value="Ankyrin repeat-containing domain"/>
    <property type="match status" value="1"/>
</dbReference>
<dbReference type="EMBL" id="DS113318">
    <property type="protein sequence ID" value="EAY11491.1"/>
    <property type="molecule type" value="Genomic_DNA"/>
</dbReference>
<keyword evidence="2" id="KW-1185">Reference proteome</keyword>
<dbReference type="VEuPathDB" id="TrichDB:TVAGG3_0283700"/>
<dbReference type="Proteomes" id="UP000001542">
    <property type="component" value="Unassembled WGS sequence"/>
</dbReference>
<proteinExistence type="predicted"/>
<protein>
    <recommendedName>
        <fullName evidence="3">DUF3447 domain-containing protein</fullName>
    </recommendedName>
</protein>
<dbReference type="AlphaFoldDB" id="A2E794"/>